<name>A0AAW0GS43_9APHY</name>
<feature type="region of interest" description="Disordered" evidence="2">
    <location>
        <begin position="1"/>
        <end position="22"/>
    </location>
</feature>
<dbReference type="GO" id="GO:0047617">
    <property type="term" value="F:fatty acyl-CoA hydrolase activity"/>
    <property type="evidence" value="ECO:0007669"/>
    <property type="project" value="InterPro"/>
</dbReference>
<dbReference type="Gene3D" id="3.10.129.10">
    <property type="entry name" value="Hotdog Thioesterase"/>
    <property type="match status" value="1"/>
</dbReference>
<feature type="compositionally biased region" description="Low complexity" evidence="2">
    <location>
        <begin position="1"/>
        <end position="10"/>
    </location>
</feature>
<proteinExistence type="predicted"/>
<gene>
    <name evidence="3" type="ORF">QCA50_000701</name>
</gene>
<dbReference type="EMBL" id="JASBNA010000001">
    <property type="protein sequence ID" value="KAK7696060.1"/>
    <property type="molecule type" value="Genomic_DNA"/>
</dbReference>
<reference evidence="3 4" key="1">
    <citation type="submission" date="2022-09" db="EMBL/GenBank/DDBJ databases">
        <authorList>
            <person name="Palmer J.M."/>
        </authorList>
    </citation>
    <scope>NUCLEOTIDE SEQUENCE [LARGE SCALE GENOMIC DNA]</scope>
    <source>
        <strain evidence="3 4">DSM 7382</strain>
    </source>
</reference>
<accession>A0AAW0GS43</accession>
<dbReference type="InterPro" id="IPR039298">
    <property type="entry name" value="ACOT13"/>
</dbReference>
<dbReference type="SUPFAM" id="SSF54637">
    <property type="entry name" value="Thioesterase/thiol ester dehydrase-isomerase"/>
    <property type="match status" value="1"/>
</dbReference>
<evidence type="ECO:0000313" key="3">
    <source>
        <dbReference type="EMBL" id="KAK7696060.1"/>
    </source>
</evidence>
<evidence type="ECO:0000256" key="1">
    <source>
        <dbReference type="ARBA" id="ARBA00022801"/>
    </source>
</evidence>
<evidence type="ECO:0000313" key="4">
    <source>
        <dbReference type="Proteomes" id="UP001385951"/>
    </source>
</evidence>
<keyword evidence="1" id="KW-0378">Hydrolase</keyword>
<evidence type="ECO:0000256" key="2">
    <source>
        <dbReference type="SAM" id="MobiDB-lite"/>
    </source>
</evidence>
<dbReference type="Proteomes" id="UP001385951">
    <property type="component" value="Unassembled WGS sequence"/>
</dbReference>
<evidence type="ECO:0008006" key="5">
    <source>
        <dbReference type="Google" id="ProtNLM"/>
    </source>
</evidence>
<keyword evidence="4" id="KW-1185">Reference proteome</keyword>
<dbReference type="PANTHER" id="PTHR21660:SF1">
    <property type="entry name" value="ACYL-COENZYME A THIOESTERASE 13"/>
    <property type="match status" value="1"/>
</dbReference>
<dbReference type="CDD" id="cd03443">
    <property type="entry name" value="PaaI_thioesterase"/>
    <property type="match status" value="1"/>
</dbReference>
<dbReference type="AlphaFoldDB" id="A0AAW0GS43"/>
<dbReference type="InterPro" id="IPR029069">
    <property type="entry name" value="HotDog_dom_sf"/>
</dbReference>
<organism evidence="3 4">
    <name type="scientific">Cerrena zonata</name>
    <dbReference type="NCBI Taxonomy" id="2478898"/>
    <lineage>
        <taxon>Eukaryota</taxon>
        <taxon>Fungi</taxon>
        <taxon>Dikarya</taxon>
        <taxon>Basidiomycota</taxon>
        <taxon>Agaricomycotina</taxon>
        <taxon>Agaricomycetes</taxon>
        <taxon>Polyporales</taxon>
        <taxon>Cerrenaceae</taxon>
        <taxon>Cerrena</taxon>
    </lineage>
</organism>
<comment type="caution">
    <text evidence="3">The sequence shown here is derived from an EMBL/GenBank/DDBJ whole genome shotgun (WGS) entry which is preliminary data.</text>
</comment>
<sequence length="202" mass="21625">MDPLARLRAFPPAPAPNDRPEEILGNVSLDEKKLHANILAYHVAHAHNSKVFANDAIQGLKLVEVNVREHPQNPGTGKMLEAETVCEIKVEDGMLNVHGSLAGGCAAHFLDICTFSSLFALGVAQGNDASGVSQSMNLVWHAPALRGTELRIVSTSMTMGGRLSASRAEAYDKKNGRLLISVVHTMAGLKASPRTRQSDAKL</sequence>
<dbReference type="PANTHER" id="PTHR21660">
    <property type="entry name" value="THIOESTERASE SUPERFAMILY MEMBER-RELATED"/>
    <property type="match status" value="1"/>
</dbReference>
<protein>
    <recommendedName>
        <fullName evidence="5">Thioesterase domain-containing protein</fullName>
    </recommendedName>
</protein>